<dbReference type="CDD" id="cd00146">
    <property type="entry name" value="PKD"/>
    <property type="match status" value="1"/>
</dbReference>
<evidence type="ECO:0000259" key="1">
    <source>
        <dbReference type="PROSITE" id="PS50093"/>
    </source>
</evidence>
<evidence type="ECO:0000313" key="3">
    <source>
        <dbReference type="Proteomes" id="UP000242502"/>
    </source>
</evidence>
<dbReference type="InterPro" id="IPR022409">
    <property type="entry name" value="PKD/Chitinase_dom"/>
</dbReference>
<proteinExistence type="predicted"/>
<dbReference type="SUPFAM" id="SSF49299">
    <property type="entry name" value="PKD domain"/>
    <property type="match status" value="1"/>
</dbReference>
<dbReference type="Gene3D" id="2.60.40.10">
    <property type="entry name" value="Immunoglobulins"/>
    <property type="match status" value="1"/>
</dbReference>
<reference evidence="2 3" key="1">
    <citation type="journal article" date="2016" name="Appl. Environ. Microbiol.">
        <title>Lack of Overt Genome Reduction in the Bryostatin-Producing Bryozoan Symbiont "Candidatus Endobugula sertula".</title>
        <authorList>
            <person name="Miller I.J."/>
            <person name="Vanee N."/>
            <person name="Fong S.S."/>
            <person name="Lim-Fong G.E."/>
            <person name="Kwan J.C."/>
        </authorList>
    </citation>
    <scope>NUCLEOTIDE SEQUENCE [LARGE SCALE GENOMIC DNA]</scope>
    <source>
        <strain evidence="2">AB1-4</strain>
    </source>
</reference>
<dbReference type="SMART" id="SM00089">
    <property type="entry name" value="PKD"/>
    <property type="match status" value="1"/>
</dbReference>
<dbReference type="Pfam" id="PF18911">
    <property type="entry name" value="PKD_4"/>
    <property type="match status" value="1"/>
</dbReference>
<dbReference type="Proteomes" id="UP000242502">
    <property type="component" value="Unassembled WGS sequence"/>
</dbReference>
<dbReference type="Pfam" id="PF24346">
    <property type="entry name" value="DUF7507"/>
    <property type="match status" value="1"/>
</dbReference>
<dbReference type="InterPro" id="IPR055354">
    <property type="entry name" value="DUF7507"/>
</dbReference>
<protein>
    <recommendedName>
        <fullName evidence="1">PKD domain-containing protein</fullName>
    </recommendedName>
</protein>
<dbReference type="EMBL" id="MDLC01000010">
    <property type="protein sequence ID" value="ODS24344.1"/>
    <property type="molecule type" value="Genomic_DNA"/>
</dbReference>
<dbReference type="InterPro" id="IPR000601">
    <property type="entry name" value="PKD_dom"/>
</dbReference>
<comment type="caution">
    <text evidence="2">The sequence shown here is derived from an EMBL/GenBank/DDBJ whole genome shotgun (WGS) entry which is preliminary data.</text>
</comment>
<dbReference type="STRING" id="62101.AB835_04045"/>
<dbReference type="InterPro" id="IPR035986">
    <property type="entry name" value="PKD_dom_sf"/>
</dbReference>
<sequence>MNGRYQQRQPIGWLFILIGLMLPMTQAQASWWNPRFDVTIETTTNGVDADSPPGSELLLGTPITWTYTVTNTGRRTLQRVDVYDRAPDPNSWWSGRLTKVCTLRRLKRDESQRCTLEGTAKEGQYRNTGIAVAHGRRWWQWDRDVDRSHYLGTLGNPSIDLEKTTQGQDADVAPGPELFVDDTVSWLFSVTNTGDVDLTNVVITDEQVQPTTTSATIVCEIDTLAIGQTQTCHTSGTVIEGQYQNVGKVTAQGHGSSVVNDEDSSYYNGVSVNPLAALPSAIPSSGGAPLTVIFTPNATTSNAIIRYEWDFEGNGSYDRSETVGRDQSFTYNTPGTYNATLRVTDNQGEQAPRVW</sequence>
<dbReference type="InterPro" id="IPR047589">
    <property type="entry name" value="DUF11_rpt"/>
</dbReference>
<feature type="domain" description="PKD" evidence="1">
    <location>
        <begin position="275"/>
        <end position="351"/>
    </location>
</feature>
<organism evidence="2 3">
    <name type="scientific">Candidatus Endobugula sertula</name>
    <name type="common">Bugula neritina bacterial symbiont</name>
    <dbReference type="NCBI Taxonomy" id="62101"/>
    <lineage>
        <taxon>Bacteria</taxon>
        <taxon>Pseudomonadati</taxon>
        <taxon>Pseudomonadota</taxon>
        <taxon>Gammaproteobacteria</taxon>
        <taxon>Cellvibrionales</taxon>
        <taxon>Cellvibrionaceae</taxon>
        <taxon>Candidatus Endobugula</taxon>
    </lineage>
</organism>
<dbReference type="InterPro" id="IPR013783">
    <property type="entry name" value="Ig-like_fold"/>
</dbReference>
<name>A0A1D2QS30_9GAMM</name>
<evidence type="ECO:0000313" key="2">
    <source>
        <dbReference type="EMBL" id="ODS24344.1"/>
    </source>
</evidence>
<dbReference type="NCBIfam" id="TIGR01451">
    <property type="entry name" value="B_ant_repeat"/>
    <property type="match status" value="1"/>
</dbReference>
<dbReference type="PROSITE" id="PS50093">
    <property type="entry name" value="PKD"/>
    <property type="match status" value="1"/>
</dbReference>
<accession>A0A1D2QS30</accession>
<dbReference type="AlphaFoldDB" id="A0A1D2QS30"/>
<gene>
    <name evidence="2" type="ORF">AB835_04045</name>
</gene>